<dbReference type="Proteomes" id="UP000790377">
    <property type="component" value="Unassembled WGS sequence"/>
</dbReference>
<gene>
    <name evidence="1" type="ORF">BJ138DRAFT_1170915</name>
</gene>
<comment type="caution">
    <text evidence="1">The sequence shown here is derived from an EMBL/GenBank/DDBJ whole genome shotgun (WGS) entry which is preliminary data.</text>
</comment>
<reference evidence="1" key="1">
    <citation type="journal article" date="2021" name="New Phytol.">
        <title>Evolutionary innovations through gain and loss of genes in the ectomycorrhizal Boletales.</title>
        <authorList>
            <person name="Wu G."/>
            <person name="Miyauchi S."/>
            <person name="Morin E."/>
            <person name="Kuo A."/>
            <person name="Drula E."/>
            <person name="Varga T."/>
            <person name="Kohler A."/>
            <person name="Feng B."/>
            <person name="Cao Y."/>
            <person name="Lipzen A."/>
            <person name="Daum C."/>
            <person name="Hundley H."/>
            <person name="Pangilinan J."/>
            <person name="Johnson J."/>
            <person name="Barry K."/>
            <person name="LaButti K."/>
            <person name="Ng V."/>
            <person name="Ahrendt S."/>
            <person name="Min B."/>
            <person name="Choi I.G."/>
            <person name="Park H."/>
            <person name="Plett J.M."/>
            <person name="Magnuson J."/>
            <person name="Spatafora J.W."/>
            <person name="Nagy L.G."/>
            <person name="Henrissat B."/>
            <person name="Grigoriev I.V."/>
            <person name="Yang Z.L."/>
            <person name="Xu J."/>
            <person name="Martin F.M."/>
        </authorList>
    </citation>
    <scope>NUCLEOTIDE SEQUENCE</scope>
    <source>
        <strain evidence="1">ATCC 28755</strain>
    </source>
</reference>
<sequence>MSSDIQAFRAVLRESRNIIAVAGAGLSAASGIPTFRGPGGFWRTYNAVDLATPEAFEENPSRVWQFYHYRREVVKKAQPNPAHLALGLLSIPKHRQLIAPNTTFTLITQNIDGLSTRALHHIDPTTESKVIEMHGRLMETICTACGERKSNDDSPICPALAGTEDLVANRFEADIPLEELPRYPAPCKGLLRPGVVWFGEEILHTEKIDSIVNAADLILVVGTSSTVYPAAGYAQQVSDNGGKVAIFNVDPPDEEDSEESQDDFYFMGPCEETLPMALFELDLTQKS</sequence>
<name>A0ACB8AL76_9AGAM</name>
<proteinExistence type="predicted"/>
<organism evidence="1 2">
    <name type="scientific">Hygrophoropsis aurantiaca</name>
    <dbReference type="NCBI Taxonomy" id="72124"/>
    <lineage>
        <taxon>Eukaryota</taxon>
        <taxon>Fungi</taxon>
        <taxon>Dikarya</taxon>
        <taxon>Basidiomycota</taxon>
        <taxon>Agaricomycotina</taxon>
        <taxon>Agaricomycetes</taxon>
        <taxon>Agaricomycetidae</taxon>
        <taxon>Boletales</taxon>
        <taxon>Coniophorineae</taxon>
        <taxon>Hygrophoropsidaceae</taxon>
        <taxon>Hygrophoropsis</taxon>
    </lineage>
</organism>
<dbReference type="EMBL" id="MU267620">
    <property type="protein sequence ID" value="KAH7914007.1"/>
    <property type="molecule type" value="Genomic_DNA"/>
</dbReference>
<accession>A0ACB8AL76</accession>
<evidence type="ECO:0000313" key="1">
    <source>
        <dbReference type="EMBL" id="KAH7914007.1"/>
    </source>
</evidence>
<keyword evidence="2" id="KW-1185">Reference proteome</keyword>
<evidence type="ECO:0000313" key="2">
    <source>
        <dbReference type="Proteomes" id="UP000790377"/>
    </source>
</evidence>
<protein>
    <submittedName>
        <fullName evidence="1">DHS-like NAD/FAD-binding domain-containing protein</fullName>
    </submittedName>
</protein>